<comment type="caution">
    <text evidence="1">The sequence shown here is derived from an EMBL/GenBank/DDBJ whole genome shotgun (WGS) entry which is preliminary data.</text>
</comment>
<evidence type="ECO:0000313" key="1">
    <source>
        <dbReference type="EMBL" id="KAG0140278.1"/>
    </source>
</evidence>
<evidence type="ECO:0000313" key="2">
    <source>
        <dbReference type="Proteomes" id="UP000886653"/>
    </source>
</evidence>
<gene>
    <name evidence="1" type="ORF">CROQUDRAFT_100338</name>
</gene>
<proteinExistence type="predicted"/>
<accession>A0A9P6N6V2</accession>
<dbReference type="Proteomes" id="UP000886653">
    <property type="component" value="Unassembled WGS sequence"/>
</dbReference>
<reference evidence="1" key="1">
    <citation type="submission" date="2013-11" db="EMBL/GenBank/DDBJ databases">
        <title>Genome sequence of the fusiform rust pathogen reveals effectors for host alternation and coevolution with pine.</title>
        <authorList>
            <consortium name="DOE Joint Genome Institute"/>
            <person name="Smith K."/>
            <person name="Pendleton A."/>
            <person name="Kubisiak T."/>
            <person name="Anderson C."/>
            <person name="Salamov A."/>
            <person name="Aerts A."/>
            <person name="Riley R."/>
            <person name="Clum A."/>
            <person name="Lindquist E."/>
            <person name="Ence D."/>
            <person name="Campbell M."/>
            <person name="Kronenberg Z."/>
            <person name="Feau N."/>
            <person name="Dhillon B."/>
            <person name="Hamelin R."/>
            <person name="Burleigh J."/>
            <person name="Smith J."/>
            <person name="Yandell M."/>
            <person name="Nelson C."/>
            <person name="Grigoriev I."/>
            <person name="Davis J."/>
        </authorList>
    </citation>
    <scope>NUCLEOTIDE SEQUENCE</scope>
    <source>
        <strain evidence="1">G11</strain>
    </source>
</reference>
<dbReference type="AlphaFoldDB" id="A0A9P6N6V2"/>
<dbReference type="EMBL" id="MU167458">
    <property type="protein sequence ID" value="KAG0140278.1"/>
    <property type="molecule type" value="Genomic_DNA"/>
</dbReference>
<protein>
    <submittedName>
        <fullName evidence="1">Uncharacterized protein</fullName>
    </submittedName>
</protein>
<keyword evidence="2" id="KW-1185">Reference proteome</keyword>
<organism evidence="1 2">
    <name type="scientific">Cronartium quercuum f. sp. fusiforme G11</name>
    <dbReference type="NCBI Taxonomy" id="708437"/>
    <lineage>
        <taxon>Eukaryota</taxon>
        <taxon>Fungi</taxon>
        <taxon>Dikarya</taxon>
        <taxon>Basidiomycota</taxon>
        <taxon>Pucciniomycotina</taxon>
        <taxon>Pucciniomycetes</taxon>
        <taxon>Pucciniales</taxon>
        <taxon>Coleosporiaceae</taxon>
        <taxon>Cronartium</taxon>
    </lineage>
</organism>
<name>A0A9P6N6V2_9BASI</name>
<sequence length="149" mass="16371">MPANSPENDWKSTKFQAGLPMMVKNARDCLKDDGSNYADWEYCVTQLIKTVTGKESYLDDLEAHLRDLQGNRVIFSIINLLVPVDIGRCLSGLEGSPGQQAYQGHGYWHIPSQNGHEGHGPGVSWLQVDKGQRPGHVVPAQPSVGLCKC</sequence>